<dbReference type="RefSeq" id="WP_153097064.1">
    <property type="nucleotide sequence ID" value="NZ_DAWDMP010000001.1"/>
</dbReference>
<comment type="caution">
    <text evidence="2">The sequence shown here is derived from an EMBL/GenBank/DDBJ whole genome shotgun (WGS) entry which is preliminary data.</text>
</comment>
<evidence type="ECO:0000313" key="3">
    <source>
        <dbReference type="Proteomes" id="UP000405805"/>
    </source>
</evidence>
<evidence type="ECO:0000259" key="1">
    <source>
        <dbReference type="Pfam" id="PF04230"/>
    </source>
</evidence>
<dbReference type="PANTHER" id="PTHR36836">
    <property type="entry name" value="COLANIC ACID BIOSYNTHESIS PROTEIN WCAK"/>
    <property type="match status" value="1"/>
</dbReference>
<dbReference type="PANTHER" id="PTHR36836:SF1">
    <property type="entry name" value="COLANIC ACID BIOSYNTHESIS PROTEIN WCAK"/>
    <property type="match status" value="1"/>
</dbReference>
<dbReference type="InterPro" id="IPR007345">
    <property type="entry name" value="Polysacch_pyruvyl_Trfase"/>
</dbReference>
<dbReference type="EMBL" id="VZBP01000106">
    <property type="protein sequence ID" value="MQO09669.1"/>
    <property type="molecule type" value="Genomic_DNA"/>
</dbReference>
<protein>
    <submittedName>
        <fullName evidence="2">Polysaccharide pyruvyl transferase family protein</fullName>
    </submittedName>
</protein>
<accession>A0AA90VGE3</accession>
<dbReference type="Pfam" id="PF04230">
    <property type="entry name" value="PS_pyruv_trans"/>
    <property type="match status" value="1"/>
</dbReference>
<gene>
    <name evidence="2" type="ORF">F7D57_08085</name>
</gene>
<dbReference type="GO" id="GO:0016740">
    <property type="term" value="F:transferase activity"/>
    <property type="evidence" value="ECO:0007669"/>
    <property type="project" value="UniProtKB-KW"/>
</dbReference>
<proteinExistence type="predicted"/>
<feature type="domain" description="Polysaccharide pyruvyl transferase" evidence="1">
    <location>
        <begin position="64"/>
        <end position="341"/>
    </location>
</feature>
<reference evidence="3" key="1">
    <citation type="submission" date="2019-09" db="EMBL/GenBank/DDBJ databases">
        <title>Distinct polysaccharide growth profiles of human intestinal Prevotella copri isolates.</title>
        <authorList>
            <person name="Fehlner-Peach H."/>
            <person name="Magnabosco C."/>
            <person name="Raghavan V."/>
            <person name="Scher J.U."/>
            <person name="Tett A."/>
            <person name="Cox L.M."/>
            <person name="Gottsegen C."/>
            <person name="Watters A."/>
            <person name="Wiltshire- Gordon J.D."/>
            <person name="Segata N."/>
            <person name="Bonneau R."/>
            <person name="Littman D.R."/>
        </authorList>
    </citation>
    <scope>NUCLEOTIDE SEQUENCE [LARGE SCALE GENOMIC DNA]</scope>
    <source>
        <strain evidence="3">iA624</strain>
    </source>
</reference>
<name>A0AA90VGE3_9BACT</name>
<evidence type="ECO:0000313" key="2">
    <source>
        <dbReference type="EMBL" id="MQO09669.1"/>
    </source>
</evidence>
<dbReference type="Proteomes" id="UP000405805">
    <property type="component" value="Unassembled WGS sequence"/>
</dbReference>
<organism evidence="2 3">
    <name type="scientific">Segatella copri</name>
    <dbReference type="NCBI Taxonomy" id="165179"/>
    <lineage>
        <taxon>Bacteria</taxon>
        <taxon>Pseudomonadati</taxon>
        <taxon>Bacteroidota</taxon>
        <taxon>Bacteroidia</taxon>
        <taxon>Bacteroidales</taxon>
        <taxon>Prevotellaceae</taxon>
        <taxon>Segatella</taxon>
    </lineage>
</organism>
<sequence length="383" mass="44145">MGKNKQKFIVISGFDIHDNNRGTQALGYGSLSFLEQRYGLTPDTKILSLRFIKNPLKQENRINKVDKVRVGDKEFCIKTLNVFFLEKTLLEKFHITLPFTPFGKAIRNMEYVAAINGGDGFSDIYSTQTFYWRLPETLMAIKAGIPTIQLPQTLGPFEKKENYALAKYILQAAKDVYVRDDRFVEELKKMGVKYELTNDLSYFMQPEPFDIKIEKGAIGLNVSGLTYSNHFRTLAGQFENYHYLCEQIVRYFQSIHRPIYLISHSYGYQNPETDNDDLEASRIFYSKLKNKEGVHLIDMDLISPKTKYVISKMSFFIGTRMHANFAAIFTKVPVFGLAYSYKFKGAFENNGIFGQTAMINNISKSQADDIVKQIVEVFKKYNK</sequence>
<dbReference type="AlphaFoldDB" id="A0AA90VGE3"/>
<keyword evidence="2" id="KW-0808">Transferase</keyword>